<dbReference type="Gene3D" id="2.40.170.20">
    <property type="entry name" value="TonB-dependent receptor, beta-barrel domain"/>
    <property type="match status" value="1"/>
</dbReference>
<keyword evidence="3" id="KW-1134">Transmembrane beta strand</keyword>
<evidence type="ECO:0000256" key="10">
    <source>
        <dbReference type="RuleBase" id="RU003357"/>
    </source>
</evidence>
<evidence type="ECO:0000259" key="12">
    <source>
        <dbReference type="Pfam" id="PF07715"/>
    </source>
</evidence>
<name>A0A4Y8WNY3_9PORP</name>
<feature type="domain" description="TonB-dependent receptor-like beta-barrel" evidence="11">
    <location>
        <begin position="285"/>
        <end position="712"/>
    </location>
</feature>
<dbReference type="PANTHER" id="PTHR30069:SF29">
    <property type="entry name" value="HEMOGLOBIN AND HEMOGLOBIN-HAPTOGLOBIN-BINDING PROTEIN 1-RELATED"/>
    <property type="match status" value="1"/>
</dbReference>
<dbReference type="AlphaFoldDB" id="A0A4Y8WNY3"/>
<dbReference type="Pfam" id="PF00593">
    <property type="entry name" value="TonB_dep_Rec_b-barrel"/>
    <property type="match status" value="1"/>
</dbReference>
<evidence type="ECO:0000256" key="4">
    <source>
        <dbReference type="ARBA" id="ARBA00022692"/>
    </source>
</evidence>
<dbReference type="OrthoDB" id="9761152at2"/>
<sequence length="758" mass="85658">MIKDRFMTKIHTLAKQWLPGMASLLMIGAPTALWAQEQVQMEHKLDELVIVGTRPGERTPITKQKIKVKALQRKTTAWDIPSLLQGTPSLITTNESGVFGGYTYFSIRGVDPTRVNITVNGVPVNDSESQTVFWANMPDFGSRLQDIVVVRGAGASSFGAGAFGATMDMQTAMPSRKAGGSIGTYWGSFGLNRNVLSLETGKLSSGWSLNGYLSYIQSKGYVDRSGGHGLSYFVQARYEADKYDFRLIHHRGIQQTGIAWNGLEPQQEEKYGRRFNPAGWINTDEADPAKHQFHNNTDNYDQSHTYAIFRRFPQDNFKYEVTLHYTCGKGFTHEYRTGRKYREYGLVPATDKRKNTLIREKYLDNHFFGGNANFGYTFSRARLSAGLSANHYIGDHYGELPYVADPTVAYVPNQEYYRNHSTRTDASIYVKGEFDLSERLMLYADVMYRHVYAVMTGSTDKWSDHDGKLDILDYKLPYHFVLPKVGLHFHPNSASNLYLSLATAGKEPNRKVYTESRQYDEEGKQIMPQPEYMADIELGGDWRYRNLSLFANLYYMHYKNQLVQNGKMSDVGEPLLINVPKSYRAGLELGFNWAITPQLVLAANGTLSRNRVLEHTHIEYNTTTKKPEVTKLNNTPLALSPEWLFNHSITWMPIDRLSLALSGTYVGKQFLDNTGFESRALPAYYTGSFMANYAVPFSNGQELALQLQVLNLYNSTYATNGWAGGYAEVQDGKLQRKAWTGYFPAAPIHFVAGATLTF</sequence>
<gene>
    <name evidence="13" type="ORF">E4P47_05350</name>
</gene>
<evidence type="ECO:0000259" key="11">
    <source>
        <dbReference type="Pfam" id="PF00593"/>
    </source>
</evidence>
<keyword evidence="14" id="KW-1185">Reference proteome</keyword>
<dbReference type="InterPro" id="IPR039426">
    <property type="entry name" value="TonB-dep_rcpt-like"/>
</dbReference>
<evidence type="ECO:0000313" key="14">
    <source>
        <dbReference type="Proteomes" id="UP000297225"/>
    </source>
</evidence>
<proteinExistence type="inferred from homology"/>
<dbReference type="Gene3D" id="2.170.130.10">
    <property type="entry name" value="TonB-dependent receptor, plug domain"/>
    <property type="match status" value="1"/>
</dbReference>
<accession>A0A4Y8WNY3</accession>
<evidence type="ECO:0000313" key="13">
    <source>
        <dbReference type="EMBL" id="TFH95080.1"/>
    </source>
</evidence>
<evidence type="ECO:0000256" key="5">
    <source>
        <dbReference type="ARBA" id="ARBA00022729"/>
    </source>
</evidence>
<reference evidence="13 14" key="1">
    <citation type="submission" date="2019-03" db="EMBL/GenBank/DDBJ databases">
        <title>Porphyromonas levii Isolated from the Uterus of Dairy Cows.</title>
        <authorList>
            <person name="Francis A.M."/>
        </authorList>
    </citation>
    <scope>NUCLEOTIDE SEQUENCE [LARGE SCALE GENOMIC DNA]</scope>
    <source>
        <strain evidence="13 14">AF5678</strain>
    </source>
</reference>
<keyword evidence="7 10" id="KW-0472">Membrane</keyword>
<keyword evidence="4" id="KW-0812">Transmembrane</keyword>
<dbReference type="PANTHER" id="PTHR30069">
    <property type="entry name" value="TONB-DEPENDENT OUTER MEMBRANE RECEPTOR"/>
    <property type="match status" value="1"/>
</dbReference>
<dbReference type="InterPro" id="IPR036942">
    <property type="entry name" value="Beta-barrel_TonB_sf"/>
</dbReference>
<evidence type="ECO:0000256" key="7">
    <source>
        <dbReference type="ARBA" id="ARBA00023136"/>
    </source>
</evidence>
<evidence type="ECO:0000256" key="8">
    <source>
        <dbReference type="ARBA" id="ARBA00023170"/>
    </source>
</evidence>
<dbReference type="GO" id="GO:0044718">
    <property type="term" value="P:siderophore transmembrane transport"/>
    <property type="evidence" value="ECO:0007669"/>
    <property type="project" value="TreeGrafter"/>
</dbReference>
<keyword evidence="5" id="KW-0732">Signal</keyword>
<evidence type="ECO:0000256" key="1">
    <source>
        <dbReference type="ARBA" id="ARBA00004571"/>
    </source>
</evidence>
<dbReference type="Pfam" id="PF07715">
    <property type="entry name" value="Plug"/>
    <property type="match status" value="1"/>
</dbReference>
<comment type="caution">
    <text evidence="13">The sequence shown here is derived from an EMBL/GenBank/DDBJ whole genome shotgun (WGS) entry which is preliminary data.</text>
</comment>
<evidence type="ECO:0000256" key="9">
    <source>
        <dbReference type="ARBA" id="ARBA00023237"/>
    </source>
</evidence>
<dbReference type="GO" id="GO:0015344">
    <property type="term" value="F:siderophore uptake transmembrane transporter activity"/>
    <property type="evidence" value="ECO:0007669"/>
    <property type="project" value="TreeGrafter"/>
</dbReference>
<evidence type="ECO:0000256" key="6">
    <source>
        <dbReference type="ARBA" id="ARBA00023077"/>
    </source>
</evidence>
<keyword evidence="2" id="KW-0813">Transport</keyword>
<feature type="domain" description="TonB-dependent receptor plug" evidence="12">
    <location>
        <begin position="58"/>
        <end position="165"/>
    </location>
</feature>
<evidence type="ECO:0000256" key="2">
    <source>
        <dbReference type="ARBA" id="ARBA00022448"/>
    </source>
</evidence>
<dbReference type="STRING" id="1122973.GCA_000379925_02134"/>
<comment type="subcellular location">
    <subcellularLocation>
        <location evidence="1">Cell outer membrane</location>
        <topology evidence="1">Multi-pass membrane protein</topology>
    </subcellularLocation>
</comment>
<dbReference type="SUPFAM" id="SSF56935">
    <property type="entry name" value="Porins"/>
    <property type="match status" value="1"/>
</dbReference>
<keyword evidence="6 10" id="KW-0798">TonB box</keyword>
<dbReference type="Proteomes" id="UP000297225">
    <property type="component" value="Unassembled WGS sequence"/>
</dbReference>
<keyword evidence="8" id="KW-0675">Receptor</keyword>
<organism evidence="13 14">
    <name type="scientific">Porphyromonas levii</name>
    <dbReference type="NCBI Taxonomy" id="28114"/>
    <lineage>
        <taxon>Bacteria</taxon>
        <taxon>Pseudomonadati</taxon>
        <taxon>Bacteroidota</taxon>
        <taxon>Bacteroidia</taxon>
        <taxon>Bacteroidales</taxon>
        <taxon>Porphyromonadaceae</taxon>
        <taxon>Porphyromonas</taxon>
    </lineage>
</organism>
<keyword evidence="9" id="KW-0998">Cell outer membrane</keyword>
<protein>
    <submittedName>
        <fullName evidence="13">Uncharacterized protein</fullName>
    </submittedName>
</protein>
<evidence type="ECO:0000256" key="3">
    <source>
        <dbReference type="ARBA" id="ARBA00022452"/>
    </source>
</evidence>
<comment type="similarity">
    <text evidence="10">Belongs to the TonB-dependent receptor family.</text>
</comment>
<dbReference type="InterPro" id="IPR037066">
    <property type="entry name" value="Plug_dom_sf"/>
</dbReference>
<dbReference type="EMBL" id="SPNC01000067">
    <property type="protein sequence ID" value="TFH95080.1"/>
    <property type="molecule type" value="Genomic_DNA"/>
</dbReference>
<dbReference type="GO" id="GO:0009279">
    <property type="term" value="C:cell outer membrane"/>
    <property type="evidence" value="ECO:0007669"/>
    <property type="project" value="UniProtKB-SubCell"/>
</dbReference>
<dbReference type="InterPro" id="IPR000531">
    <property type="entry name" value="Beta-barrel_TonB"/>
</dbReference>
<dbReference type="InterPro" id="IPR012910">
    <property type="entry name" value="Plug_dom"/>
</dbReference>